<feature type="chain" id="PRO_5003255206" evidence="3">
    <location>
        <begin position="17"/>
        <end position="244"/>
    </location>
</feature>
<evidence type="ECO:0000313" key="4">
    <source>
        <dbReference type="EMBL" id="DAA34380.1"/>
    </source>
</evidence>
<keyword evidence="2" id="KW-0378">Hydrolase</keyword>
<comment type="similarity">
    <text evidence="1">Belongs to the DNase II family.</text>
</comment>
<dbReference type="Pfam" id="PF03265">
    <property type="entry name" value="DNase_II"/>
    <property type="match status" value="1"/>
</dbReference>
<evidence type="ECO:0000256" key="2">
    <source>
        <dbReference type="ARBA" id="ARBA00022801"/>
    </source>
</evidence>
<keyword evidence="3" id="KW-0732">Signal</keyword>
<dbReference type="InterPro" id="IPR004947">
    <property type="entry name" value="DNase_II"/>
</dbReference>
<name>F0J971_AMBVA</name>
<sequence length="244" mass="27743">MARSVILLALLCVGASQKIAPVQSKSSKISCKNEKGKDVDWFVLYKLPKTKKTNNGYIALDGGEMLYYDSHTRKGLWTFLPNIYDKHFNPVKETLDPIFGKTPDKSVAYAVYNDQPPPNLTNKTRGGHSKGILMAGKSRGIVWLQHSVPRFLDRLEQGFKYPESGRENGQLFMCISMHLDTVNSVAKHLHIQAANVYLTNAPFWATEYEAFWEILKQKYMRNPNILKVDFFKTTKKNVVLAIAK</sequence>
<reference evidence="4" key="1">
    <citation type="journal article" date="2011" name="BMC Genomics">
        <title>A further insight into the sialome of the tropical bont tick, Amblyomma variegatum.</title>
        <authorList>
            <person name="Ribeiro J.M."/>
            <person name="Anderson J.M."/>
            <person name="Manoukis N.C."/>
            <person name="Meng Z."/>
            <person name="Francishetti I.M."/>
        </authorList>
    </citation>
    <scope>NUCLEOTIDE SEQUENCE</scope>
    <source>
        <strain evidence="4">Amvar-375</strain>
        <tissue evidence="4">Salivary gland</tissue>
    </source>
</reference>
<proteinExistence type="evidence at transcript level"/>
<organism evidence="4">
    <name type="scientific">Amblyomma variegatum</name>
    <name type="common">Tropical bont tick</name>
    <dbReference type="NCBI Taxonomy" id="34610"/>
    <lineage>
        <taxon>Eukaryota</taxon>
        <taxon>Metazoa</taxon>
        <taxon>Ecdysozoa</taxon>
        <taxon>Arthropoda</taxon>
        <taxon>Chelicerata</taxon>
        <taxon>Arachnida</taxon>
        <taxon>Acari</taxon>
        <taxon>Parasitiformes</taxon>
        <taxon>Ixodida</taxon>
        <taxon>Ixodoidea</taxon>
        <taxon>Ixodidae</taxon>
        <taxon>Amblyomminae</taxon>
        <taxon>Amblyomma</taxon>
    </lineage>
</organism>
<feature type="non-terminal residue" evidence="4">
    <location>
        <position position="244"/>
    </location>
</feature>
<dbReference type="PANTHER" id="PTHR10858:SF23">
    <property type="entry name" value="DEOXYRIBONUCLEASE II"/>
    <property type="match status" value="1"/>
</dbReference>
<dbReference type="EMBL" id="BK007422">
    <property type="protein sequence ID" value="DAA34380.1"/>
    <property type="molecule type" value="mRNA"/>
</dbReference>
<accession>F0J971</accession>
<dbReference type="AlphaFoldDB" id="F0J971"/>
<dbReference type="CDD" id="cd09120">
    <property type="entry name" value="PLDc_DNaseII_1"/>
    <property type="match status" value="1"/>
</dbReference>
<protein>
    <submittedName>
        <fullName evidence="4">Deoxyribonuclease II</fullName>
    </submittedName>
</protein>
<dbReference type="PANTHER" id="PTHR10858">
    <property type="entry name" value="DEOXYRIBONUCLEASE II"/>
    <property type="match status" value="1"/>
</dbReference>
<feature type="signal peptide" evidence="3">
    <location>
        <begin position="1"/>
        <end position="16"/>
    </location>
</feature>
<evidence type="ECO:0000256" key="3">
    <source>
        <dbReference type="SAM" id="SignalP"/>
    </source>
</evidence>
<dbReference type="GO" id="GO:0004531">
    <property type="term" value="F:deoxyribonuclease II activity"/>
    <property type="evidence" value="ECO:0007669"/>
    <property type="project" value="InterPro"/>
</dbReference>
<evidence type="ECO:0000256" key="1">
    <source>
        <dbReference type="ARBA" id="ARBA00007527"/>
    </source>
</evidence>
<dbReference type="GO" id="GO:0006309">
    <property type="term" value="P:apoptotic DNA fragmentation"/>
    <property type="evidence" value="ECO:0007669"/>
    <property type="project" value="TreeGrafter"/>
</dbReference>